<proteinExistence type="predicted"/>
<organism evidence="2 3">
    <name type="scientific">Acanthopleuribacter pedis</name>
    <dbReference type="NCBI Taxonomy" id="442870"/>
    <lineage>
        <taxon>Bacteria</taxon>
        <taxon>Pseudomonadati</taxon>
        <taxon>Acidobacteriota</taxon>
        <taxon>Holophagae</taxon>
        <taxon>Acanthopleuribacterales</taxon>
        <taxon>Acanthopleuribacteraceae</taxon>
        <taxon>Acanthopleuribacter</taxon>
    </lineage>
</organism>
<dbReference type="SUPFAM" id="SSF141571">
    <property type="entry name" value="Pentapeptide repeat-like"/>
    <property type="match status" value="1"/>
</dbReference>
<reference evidence="2" key="1">
    <citation type="submission" date="2021-03" db="EMBL/GenBank/DDBJ databases">
        <authorList>
            <person name="Wang G."/>
        </authorList>
    </citation>
    <scope>NUCLEOTIDE SEQUENCE</scope>
    <source>
        <strain evidence="2">KCTC 12899</strain>
    </source>
</reference>
<name>A0A8J7QI00_9BACT</name>
<feature type="region of interest" description="Disordered" evidence="1">
    <location>
        <begin position="126"/>
        <end position="156"/>
    </location>
</feature>
<evidence type="ECO:0000313" key="3">
    <source>
        <dbReference type="Proteomes" id="UP000664417"/>
    </source>
</evidence>
<feature type="compositionally biased region" description="Basic and acidic residues" evidence="1">
    <location>
        <begin position="126"/>
        <end position="147"/>
    </location>
</feature>
<dbReference type="AlphaFoldDB" id="A0A8J7QI00"/>
<evidence type="ECO:0000256" key="1">
    <source>
        <dbReference type="SAM" id="MobiDB-lite"/>
    </source>
</evidence>
<sequence>MRVPSAHAGAILFLFHAASFHTVSFHTVSFRTISFRAVSFRAVSFRAISFRAVSFRAVSFRAISFRAVSFRAVSCHAVSIHHHFTSYRTTNIHPRPHPRPPRINTNRNHSISHYPQPDLAVGYRIPDPEIKETRPRAEREPGFENRKAMYRPKTVP</sequence>
<gene>
    <name evidence="2" type="ORF">J3U88_30215</name>
</gene>
<dbReference type="Gene3D" id="2.160.20.80">
    <property type="entry name" value="E3 ubiquitin-protein ligase SopA"/>
    <property type="match status" value="1"/>
</dbReference>
<dbReference type="Proteomes" id="UP000664417">
    <property type="component" value="Unassembled WGS sequence"/>
</dbReference>
<accession>A0A8J7QI00</accession>
<dbReference type="EMBL" id="JAFREP010000043">
    <property type="protein sequence ID" value="MBO1322785.1"/>
    <property type="molecule type" value="Genomic_DNA"/>
</dbReference>
<keyword evidence="3" id="KW-1185">Reference proteome</keyword>
<protein>
    <submittedName>
        <fullName evidence="2">Pentapeptide repeat-containing protein</fullName>
    </submittedName>
</protein>
<evidence type="ECO:0000313" key="2">
    <source>
        <dbReference type="EMBL" id="MBO1322785.1"/>
    </source>
</evidence>
<comment type="caution">
    <text evidence="2">The sequence shown here is derived from an EMBL/GenBank/DDBJ whole genome shotgun (WGS) entry which is preliminary data.</text>
</comment>